<gene>
    <name evidence="4" type="ORF">GTA08_BOTSDO07712</name>
</gene>
<name>A0A8H4IP02_9PEZI</name>
<evidence type="ECO:0000313" key="4">
    <source>
        <dbReference type="EMBL" id="KAF4304606.1"/>
    </source>
</evidence>
<dbReference type="GO" id="GO:0008270">
    <property type="term" value="F:zinc ion binding"/>
    <property type="evidence" value="ECO:0007669"/>
    <property type="project" value="InterPro"/>
</dbReference>
<dbReference type="EMBL" id="WWBZ02000051">
    <property type="protein sequence ID" value="KAF4304606.1"/>
    <property type="molecule type" value="Genomic_DNA"/>
</dbReference>
<dbReference type="InterPro" id="IPR036864">
    <property type="entry name" value="Zn2-C6_fun-type_DNA-bd_sf"/>
</dbReference>
<comment type="caution">
    <text evidence="4">The sequence shown here is derived from an EMBL/GenBank/DDBJ whole genome shotgun (WGS) entry which is preliminary data.</text>
</comment>
<dbReference type="PROSITE" id="PS50048">
    <property type="entry name" value="ZN2_CY6_FUNGAL_2"/>
    <property type="match status" value="1"/>
</dbReference>
<dbReference type="SUPFAM" id="SSF57701">
    <property type="entry name" value="Zn2/Cys6 DNA-binding domain"/>
    <property type="match status" value="1"/>
</dbReference>
<accession>A0A8H4IP02</accession>
<evidence type="ECO:0000259" key="3">
    <source>
        <dbReference type="PROSITE" id="PS50048"/>
    </source>
</evidence>
<dbReference type="GO" id="GO:0000981">
    <property type="term" value="F:DNA-binding transcription factor activity, RNA polymerase II-specific"/>
    <property type="evidence" value="ECO:0007669"/>
    <property type="project" value="InterPro"/>
</dbReference>
<organism evidence="4 5">
    <name type="scientific">Botryosphaeria dothidea</name>
    <dbReference type="NCBI Taxonomy" id="55169"/>
    <lineage>
        <taxon>Eukaryota</taxon>
        <taxon>Fungi</taxon>
        <taxon>Dikarya</taxon>
        <taxon>Ascomycota</taxon>
        <taxon>Pezizomycotina</taxon>
        <taxon>Dothideomycetes</taxon>
        <taxon>Dothideomycetes incertae sedis</taxon>
        <taxon>Botryosphaeriales</taxon>
        <taxon>Botryosphaeriaceae</taxon>
        <taxon>Botryosphaeria</taxon>
    </lineage>
</organism>
<keyword evidence="5" id="KW-1185">Reference proteome</keyword>
<feature type="region of interest" description="Disordered" evidence="2">
    <location>
        <begin position="198"/>
        <end position="219"/>
    </location>
</feature>
<proteinExistence type="predicted"/>
<evidence type="ECO:0000256" key="2">
    <source>
        <dbReference type="SAM" id="MobiDB-lite"/>
    </source>
</evidence>
<dbReference type="OrthoDB" id="4150019at2759"/>
<dbReference type="InterPro" id="IPR001138">
    <property type="entry name" value="Zn2Cys6_DnaBD"/>
</dbReference>
<feature type="compositionally biased region" description="Low complexity" evidence="2">
    <location>
        <begin position="369"/>
        <end position="382"/>
    </location>
</feature>
<reference evidence="4" key="1">
    <citation type="submission" date="2020-04" db="EMBL/GenBank/DDBJ databases">
        <title>Genome Assembly and Annotation of Botryosphaeria dothidea sdau 11-99, a Latent Pathogen of Apple Fruit Ring Rot in China.</title>
        <authorList>
            <person name="Yu C."/>
            <person name="Diao Y."/>
            <person name="Lu Q."/>
            <person name="Zhao J."/>
            <person name="Cui S."/>
            <person name="Peng C."/>
            <person name="He B."/>
            <person name="Liu H."/>
        </authorList>
    </citation>
    <scope>NUCLEOTIDE SEQUENCE [LARGE SCALE GENOMIC DNA]</scope>
    <source>
        <strain evidence="4">Sdau11-99</strain>
    </source>
</reference>
<protein>
    <recommendedName>
        <fullName evidence="3">Zn(2)-C6 fungal-type domain-containing protein</fullName>
    </recommendedName>
</protein>
<feature type="region of interest" description="Disordered" evidence="2">
    <location>
        <begin position="479"/>
        <end position="508"/>
    </location>
</feature>
<dbReference type="Pfam" id="PF00172">
    <property type="entry name" value="Zn_clus"/>
    <property type="match status" value="1"/>
</dbReference>
<feature type="compositionally biased region" description="Polar residues" evidence="2">
    <location>
        <begin position="354"/>
        <end position="363"/>
    </location>
</feature>
<feature type="compositionally biased region" description="Basic and acidic residues" evidence="2">
    <location>
        <begin position="198"/>
        <end position="207"/>
    </location>
</feature>
<feature type="domain" description="Zn(2)-C6 fungal-type" evidence="3">
    <location>
        <begin position="315"/>
        <end position="349"/>
    </location>
</feature>
<feature type="region of interest" description="Disordered" evidence="2">
    <location>
        <begin position="141"/>
        <end position="176"/>
    </location>
</feature>
<feature type="region of interest" description="Disordered" evidence="2">
    <location>
        <begin position="354"/>
        <end position="436"/>
    </location>
</feature>
<keyword evidence="1" id="KW-0539">Nucleus</keyword>
<dbReference type="PROSITE" id="PS00463">
    <property type="entry name" value="ZN2_CY6_FUNGAL_1"/>
    <property type="match status" value="1"/>
</dbReference>
<dbReference type="CDD" id="cd00067">
    <property type="entry name" value="GAL4"/>
    <property type="match status" value="1"/>
</dbReference>
<dbReference type="AlphaFoldDB" id="A0A8H4IP02"/>
<dbReference type="Gene3D" id="4.10.240.10">
    <property type="entry name" value="Zn(2)-C6 fungal-type DNA-binding domain"/>
    <property type="match status" value="1"/>
</dbReference>
<evidence type="ECO:0000313" key="5">
    <source>
        <dbReference type="Proteomes" id="UP000572817"/>
    </source>
</evidence>
<dbReference type="Proteomes" id="UP000572817">
    <property type="component" value="Unassembled WGS sequence"/>
</dbReference>
<evidence type="ECO:0000256" key="1">
    <source>
        <dbReference type="ARBA" id="ARBA00023242"/>
    </source>
</evidence>
<feature type="region of interest" description="Disordered" evidence="2">
    <location>
        <begin position="66"/>
        <end position="85"/>
    </location>
</feature>
<dbReference type="SMART" id="SM00066">
    <property type="entry name" value="GAL4"/>
    <property type="match status" value="1"/>
</dbReference>
<sequence length="618" mass="67205">MGGSTTLRRMAGACDWELDGWGWRHDSADDDSIRALPLRALSRKPASLVVRQARACQRRRRCLRRREAGERDVPSGQQQRPAQAPGCKLAVLDQEAALASASARCQSSAAQHHRTSNSALIHPAHHACSRRRHRQGCVTAPATLVQDRPRRAPQPPAAQSRPPRAPGTPPDARLTPKPVLLFRKDLWLIKYMAVGSREENKSLRRDSPLSPRPSTTLLGMSYNPSAPVSGTAVAQPLAQHLDGPDFATGLPAYPSHNPKDLHDRRRPSKGKIPPAIKRSSSTPHMRALALGESSPISPNSDKRRNKLGYHRTSVACGHCRRRKIRCLLAPDDPQGRCSNCIRLKKECNFYPVEQQNPGESRSQAAKRGSVSQVPSSSSSSSPRASNTSGHDGIEEYSSFQPMPAGEPPPGFAIAPELDGPIETKSGGAVPHQSSFPYSPGFDMGAWGSNYPSQTPSDGHSDASSVAYWSATGAPVSSSFFTEPVGVQGQPNHESPRGQIPQQQFPPHEQPMWPGGVTRSMSYGGPDSLPHDFRFQNSNHLPVQHQRHTTHEMTQTSGPSNAPAEVSMPPGWQPFVPPGSEGMQPGPVQPYNGQWFGEPAPLGSVEEEQNFANPYHHPF</sequence>
<feature type="region of interest" description="Disordered" evidence="2">
    <location>
        <begin position="244"/>
        <end position="283"/>
    </location>
</feature>